<evidence type="ECO:0000313" key="1">
    <source>
        <dbReference type="EMBL" id="OTP69447.1"/>
    </source>
</evidence>
<organism evidence="1 2">
    <name type="scientific">Caballeronia sordidicola</name>
    <name type="common">Burkholderia sordidicola</name>
    <dbReference type="NCBI Taxonomy" id="196367"/>
    <lineage>
        <taxon>Bacteria</taxon>
        <taxon>Pseudomonadati</taxon>
        <taxon>Pseudomonadota</taxon>
        <taxon>Betaproteobacteria</taxon>
        <taxon>Burkholderiales</taxon>
        <taxon>Burkholderiaceae</taxon>
        <taxon>Caballeronia</taxon>
    </lineage>
</organism>
<name>A0A242MDS6_CABSO</name>
<gene>
    <name evidence="1" type="ORF">PAMC26577_30880</name>
</gene>
<evidence type="ECO:0000313" key="2">
    <source>
        <dbReference type="Proteomes" id="UP000195221"/>
    </source>
</evidence>
<proteinExistence type="predicted"/>
<protein>
    <submittedName>
        <fullName evidence="1">Uncharacterized protein</fullName>
    </submittedName>
</protein>
<dbReference type="EMBL" id="NBTZ01000115">
    <property type="protein sequence ID" value="OTP69447.1"/>
    <property type="molecule type" value="Genomic_DNA"/>
</dbReference>
<dbReference type="Proteomes" id="UP000195221">
    <property type="component" value="Unassembled WGS sequence"/>
</dbReference>
<sequence length="40" mass="4558">MPRRWDETFALNVQACGVFMPCGNSRARHAGLRARPDTLR</sequence>
<reference evidence="1 2" key="1">
    <citation type="submission" date="2017-03" db="EMBL/GenBank/DDBJ databases">
        <title>Genome analysis of strain PAMC 26577.</title>
        <authorList>
            <person name="Oh H.-M."/>
            <person name="Yang J.-A."/>
        </authorList>
    </citation>
    <scope>NUCLEOTIDE SEQUENCE [LARGE SCALE GENOMIC DNA]</scope>
    <source>
        <strain evidence="1 2">PAMC 26577</strain>
    </source>
</reference>
<accession>A0A242MDS6</accession>
<dbReference type="AlphaFoldDB" id="A0A242MDS6"/>
<comment type="caution">
    <text evidence="1">The sequence shown here is derived from an EMBL/GenBank/DDBJ whole genome shotgun (WGS) entry which is preliminary data.</text>
</comment>